<protein>
    <submittedName>
        <fullName evidence="3">Uncharacterized protein</fullName>
    </submittedName>
</protein>
<comment type="caution">
    <text evidence="3">The sequence shown here is derived from an EMBL/GenBank/DDBJ whole genome shotgun (WGS) entry which is preliminary data.</text>
</comment>
<reference evidence="3" key="1">
    <citation type="submission" date="2018-11" db="EMBL/GenBank/DDBJ databases">
        <authorList>
            <person name="Alioto T."/>
            <person name="Alioto T."/>
        </authorList>
    </citation>
    <scope>NUCLEOTIDE SEQUENCE</scope>
</reference>
<keyword evidence="2" id="KW-0732">Signal</keyword>
<proteinExistence type="predicted"/>
<evidence type="ECO:0000313" key="4">
    <source>
        <dbReference type="Proteomes" id="UP000596742"/>
    </source>
</evidence>
<feature type="signal peptide" evidence="2">
    <location>
        <begin position="1"/>
        <end position="21"/>
    </location>
</feature>
<name>A0A8B6F2L9_MYTGA</name>
<feature type="coiled-coil region" evidence="1">
    <location>
        <begin position="48"/>
        <end position="89"/>
    </location>
</feature>
<feature type="chain" id="PRO_5032955973" evidence="2">
    <location>
        <begin position="22"/>
        <end position="160"/>
    </location>
</feature>
<evidence type="ECO:0000256" key="1">
    <source>
        <dbReference type="SAM" id="Coils"/>
    </source>
</evidence>
<evidence type="ECO:0000313" key="3">
    <source>
        <dbReference type="EMBL" id="VDI42069.1"/>
    </source>
</evidence>
<keyword evidence="1" id="KW-0175">Coiled coil</keyword>
<organism evidence="3 4">
    <name type="scientific">Mytilus galloprovincialis</name>
    <name type="common">Mediterranean mussel</name>
    <dbReference type="NCBI Taxonomy" id="29158"/>
    <lineage>
        <taxon>Eukaryota</taxon>
        <taxon>Metazoa</taxon>
        <taxon>Spiralia</taxon>
        <taxon>Lophotrochozoa</taxon>
        <taxon>Mollusca</taxon>
        <taxon>Bivalvia</taxon>
        <taxon>Autobranchia</taxon>
        <taxon>Pteriomorphia</taxon>
        <taxon>Mytilida</taxon>
        <taxon>Mytiloidea</taxon>
        <taxon>Mytilidae</taxon>
        <taxon>Mytilinae</taxon>
        <taxon>Mytilus</taxon>
    </lineage>
</organism>
<dbReference type="EMBL" id="UYJE01005980">
    <property type="protein sequence ID" value="VDI42069.1"/>
    <property type="molecule type" value="Genomic_DNA"/>
</dbReference>
<evidence type="ECO:0000256" key="2">
    <source>
        <dbReference type="SAM" id="SignalP"/>
    </source>
</evidence>
<accession>A0A8B6F2L9</accession>
<gene>
    <name evidence="3" type="ORF">MGAL_10B020358</name>
</gene>
<dbReference type="Proteomes" id="UP000596742">
    <property type="component" value="Unassembled WGS sequence"/>
</dbReference>
<sequence length="160" mass="18885">MEFLVVVILSSLSSWLYICNGHVFGSSTQSSVRVDKKDTGIICKQLDINVLKDDMHELLKRVLKNENEISILKRENQYLTNELESKRRQFACEINVLYENTKEHQRALNDTNTEFNYLNETIEELRNGVNKLEEFERRRFEENITECIDKLGMIQYKFVG</sequence>
<keyword evidence="4" id="KW-1185">Reference proteome</keyword>
<dbReference type="AlphaFoldDB" id="A0A8B6F2L9"/>